<organism evidence="1 2">
    <name type="scientific">Thermoplasma volcanium (strain ATCC 51530 / DSM 4299 / JCM 9571 / NBRC 15438 / GSS1)</name>
    <dbReference type="NCBI Taxonomy" id="273116"/>
    <lineage>
        <taxon>Archaea</taxon>
        <taxon>Methanobacteriati</taxon>
        <taxon>Thermoplasmatota</taxon>
        <taxon>Thermoplasmata</taxon>
        <taxon>Thermoplasmatales</taxon>
        <taxon>Thermoplasmataceae</taxon>
        <taxon>Thermoplasma</taxon>
    </lineage>
</organism>
<dbReference type="eggNOG" id="arCOG05401">
    <property type="taxonomic scope" value="Archaea"/>
</dbReference>
<protein>
    <submittedName>
        <fullName evidence="1">TVG0592854 protein</fullName>
    </submittedName>
</protein>
<dbReference type="PhylomeDB" id="Q97B57"/>
<dbReference type="KEGG" id="tvo:TVG0592854"/>
<dbReference type="STRING" id="273116.gene:9381389"/>
<sequence length="154" mass="17565">MIMAEKETKEEETKKITISVKGIRDDLYKNVTDLAKHTGKTIGEITNDAYRTFIGSIEGIRNISQNFVEGAKSALPRYIDNFKKLEVTAEDLKDFGQKVAFRNIDELTFKNVTDEDIQKYVAFIDGVKILRIPKTVKKSTIIRISTFVDEIVQD</sequence>
<dbReference type="Proteomes" id="UP000001017">
    <property type="component" value="Chromosome"/>
</dbReference>
<keyword evidence="2" id="KW-1185">Reference proteome</keyword>
<evidence type="ECO:0000313" key="1">
    <source>
        <dbReference type="EMBL" id="BAB59743.1"/>
    </source>
</evidence>
<dbReference type="EMBL" id="BA000011">
    <property type="protein sequence ID" value="BAB59743.1"/>
    <property type="molecule type" value="Genomic_DNA"/>
</dbReference>
<gene>
    <name evidence="1" type="ORF">TVG0592854</name>
</gene>
<proteinExistence type="predicted"/>
<evidence type="ECO:0000313" key="2">
    <source>
        <dbReference type="Proteomes" id="UP000001017"/>
    </source>
</evidence>
<accession>Q97B57</accession>
<reference evidence="1 2" key="2">
    <citation type="journal article" date="2000" name="Proc. Natl. Acad. Sci. U.S.A.">
        <title>Archaeal adaptation to higher temperatures revealed by genomic sequence of Thermoplasma volcanium.</title>
        <authorList>
            <person name="Kawashima T."/>
            <person name="Amano N."/>
            <person name="Koike H."/>
            <person name="Makino S."/>
            <person name="Higuchi S."/>
            <person name="Kawashima-Ohya Y."/>
            <person name="Watanabe K."/>
            <person name="Yamazaki M."/>
            <person name="Kanehori K."/>
            <person name="Kawamoto T."/>
            <person name="Nunoshiba T."/>
            <person name="Yamamoto Y."/>
            <person name="Aramaki H."/>
            <person name="Makino K."/>
            <person name="Suzuki M."/>
        </authorList>
    </citation>
    <scope>NUCLEOTIDE SEQUENCE [LARGE SCALE GENOMIC DNA]</scope>
    <source>
        <strain evidence="2">ATCC 51530 / DSM 4299 / JCM 9571 / NBRC 15438 / GSS1</strain>
    </source>
</reference>
<name>Q97B57_THEVO</name>
<reference evidence="1 2" key="1">
    <citation type="journal article" date="1999" name="Proc. Jpn. Acad.">
        <title>Determination of the complete genomic DNA sequence of Thermoplasma volvanium GSS1.</title>
        <authorList>
            <person name="Kawashima T."/>
            <person name="Yamamoto Y."/>
            <person name="Aramaki H."/>
            <person name="Nunoshiba T."/>
            <person name="Kawamoto T."/>
            <person name="Watanabe K."/>
            <person name="Yamazaki M."/>
            <person name="Kanehori K."/>
            <person name="Amano N."/>
            <person name="Ohya Y."/>
            <person name="Makino K."/>
            <person name="Suzuki M."/>
        </authorList>
    </citation>
    <scope>NUCLEOTIDE SEQUENCE [LARGE SCALE GENOMIC DNA]</scope>
    <source>
        <strain evidence="2">ATCC 51530 / DSM 4299 / JCM 9571 / NBRC 15438 / GSS1</strain>
    </source>
</reference>
<dbReference type="PaxDb" id="273116-14324816"/>
<dbReference type="AlphaFoldDB" id="Q97B57"/>
<dbReference type="HOGENOM" id="CLU_130233_0_0_2"/>